<keyword evidence="3" id="KW-0234">DNA repair</keyword>
<dbReference type="SMART" id="SM00240">
    <property type="entry name" value="FHA"/>
    <property type="match status" value="1"/>
</dbReference>
<evidence type="ECO:0000256" key="5">
    <source>
        <dbReference type="ARBA" id="ARBA00044757"/>
    </source>
</evidence>
<comment type="caution">
    <text evidence="7">The sequence shown here is derived from an EMBL/GenBank/DDBJ whole genome shotgun (WGS) entry which is preliminary data.</text>
</comment>
<gene>
    <name evidence="7" type="ORF">ABEB36_007616</name>
</gene>
<keyword evidence="8" id="KW-1185">Reference proteome</keyword>
<dbReference type="AlphaFoldDB" id="A0ABD1EVK8"/>
<evidence type="ECO:0000256" key="3">
    <source>
        <dbReference type="ARBA" id="ARBA00023204"/>
    </source>
</evidence>
<evidence type="ECO:0000313" key="7">
    <source>
        <dbReference type="EMBL" id="KAL1502481.1"/>
    </source>
</evidence>
<dbReference type="InterPro" id="IPR043014">
    <property type="entry name" value="Nibrin_BRCT2_sf"/>
</dbReference>
<protein>
    <recommendedName>
        <fullName evidence="6">FHA domain-containing protein</fullName>
    </recommendedName>
</protein>
<reference evidence="7 8" key="1">
    <citation type="submission" date="2024-05" db="EMBL/GenBank/DDBJ databases">
        <title>Genetic variation in Jamaican populations of the coffee berry borer (Hypothenemus hampei).</title>
        <authorList>
            <person name="Errbii M."/>
            <person name="Myrie A."/>
        </authorList>
    </citation>
    <scope>NUCLEOTIDE SEQUENCE [LARGE SCALE GENOMIC DNA]</scope>
    <source>
        <strain evidence="7">JA-Hopewell-2020-01-JO</strain>
        <tissue evidence="7">Whole body</tissue>
    </source>
</reference>
<evidence type="ECO:0000256" key="4">
    <source>
        <dbReference type="ARBA" id="ARBA00023242"/>
    </source>
</evidence>
<dbReference type="EMBL" id="JBDJPC010000005">
    <property type="protein sequence ID" value="KAL1502481.1"/>
    <property type="molecule type" value="Genomic_DNA"/>
</dbReference>
<dbReference type="SUPFAM" id="SSF49879">
    <property type="entry name" value="SMAD/FHA domain"/>
    <property type="match status" value="1"/>
</dbReference>
<keyword evidence="4" id="KW-0539">Nucleus</keyword>
<sequence length="410" mass="47371">MVFALRHVTQGNTLILGHNILYSIGRSRSNNIYVTDCSASNRHALLKTTNSAAIIEDKKSKNGTWVNDQKITIPTILENGDIILFGKESAAYVFLIPKFKAYISNTIDVTVKSNLIECLEQLRIKIMEIYMDNCTHYVTMSVSFESMKYEPILSHLIAKKHVITPDYFHELLENIEEAPLIPNNYKHMPELNQQIKAEGIQDINFKAKRKNLFDDILFIFFQEDESQLIDLIRLSGGEVIPYTAEKGFCENLISKFKLSIYVMIEDHIKQGNLKNISFFKREMKKRNKILLTINEDEIYLSILKGEPFDQKELEERRLNGIINNDEETTKQSKWIGKKRKKPYKTSKETRIVQNPFALLIPKNTKVIAVEDKDKEIFNLNDSPTKKTKNQINIKKVVTSNGISHNEGMFM</sequence>
<keyword evidence="2" id="KW-0227">DNA damage</keyword>
<name>A0ABD1EVK8_HYPHA</name>
<proteinExistence type="inferred from homology"/>
<evidence type="ECO:0000259" key="6">
    <source>
        <dbReference type="PROSITE" id="PS50006"/>
    </source>
</evidence>
<dbReference type="GO" id="GO:0006281">
    <property type="term" value="P:DNA repair"/>
    <property type="evidence" value="ECO:0007669"/>
    <property type="project" value="UniProtKB-KW"/>
</dbReference>
<dbReference type="InterPro" id="IPR000253">
    <property type="entry name" value="FHA_dom"/>
</dbReference>
<evidence type="ECO:0000256" key="2">
    <source>
        <dbReference type="ARBA" id="ARBA00022763"/>
    </source>
</evidence>
<dbReference type="InterPro" id="IPR008984">
    <property type="entry name" value="SMAD_FHA_dom_sf"/>
</dbReference>
<comment type="subcellular location">
    <subcellularLocation>
        <location evidence="1">Nucleus</location>
    </subcellularLocation>
</comment>
<dbReference type="PANTHER" id="PTHR12162:SF0">
    <property type="entry name" value="NIBRIN"/>
    <property type="match status" value="1"/>
</dbReference>
<evidence type="ECO:0000256" key="1">
    <source>
        <dbReference type="ARBA" id="ARBA00004123"/>
    </source>
</evidence>
<dbReference type="Pfam" id="PF00498">
    <property type="entry name" value="FHA"/>
    <property type="match status" value="1"/>
</dbReference>
<evidence type="ECO:0000313" key="8">
    <source>
        <dbReference type="Proteomes" id="UP001566132"/>
    </source>
</evidence>
<accession>A0ABD1EVK8</accession>
<comment type="similarity">
    <text evidence="5">Belongs to the Nibrin family.</text>
</comment>
<dbReference type="Gene3D" id="2.60.200.20">
    <property type="match status" value="1"/>
</dbReference>
<feature type="domain" description="FHA" evidence="6">
    <location>
        <begin position="22"/>
        <end position="71"/>
    </location>
</feature>
<dbReference type="Gene3D" id="3.40.50.10980">
    <property type="entry name" value="Nibrin, BRCT2 domain"/>
    <property type="match status" value="1"/>
</dbReference>
<dbReference type="PROSITE" id="PS50006">
    <property type="entry name" value="FHA_DOMAIN"/>
    <property type="match status" value="1"/>
</dbReference>
<organism evidence="7 8">
    <name type="scientific">Hypothenemus hampei</name>
    <name type="common">Coffee berry borer</name>
    <dbReference type="NCBI Taxonomy" id="57062"/>
    <lineage>
        <taxon>Eukaryota</taxon>
        <taxon>Metazoa</taxon>
        <taxon>Ecdysozoa</taxon>
        <taxon>Arthropoda</taxon>
        <taxon>Hexapoda</taxon>
        <taxon>Insecta</taxon>
        <taxon>Pterygota</taxon>
        <taxon>Neoptera</taxon>
        <taxon>Endopterygota</taxon>
        <taxon>Coleoptera</taxon>
        <taxon>Polyphaga</taxon>
        <taxon>Cucujiformia</taxon>
        <taxon>Curculionidae</taxon>
        <taxon>Scolytinae</taxon>
        <taxon>Hypothenemus</taxon>
    </lineage>
</organism>
<dbReference type="GO" id="GO:0005634">
    <property type="term" value="C:nucleus"/>
    <property type="evidence" value="ECO:0007669"/>
    <property type="project" value="UniProtKB-SubCell"/>
</dbReference>
<dbReference type="PANTHER" id="PTHR12162">
    <property type="entry name" value="NIBRIN-RELATED"/>
    <property type="match status" value="1"/>
</dbReference>
<dbReference type="Proteomes" id="UP001566132">
    <property type="component" value="Unassembled WGS sequence"/>
</dbReference>
<dbReference type="CDD" id="cd00060">
    <property type="entry name" value="FHA"/>
    <property type="match status" value="1"/>
</dbReference>
<dbReference type="InterPro" id="IPR040227">
    <property type="entry name" value="Nibrin-rel"/>
</dbReference>